<evidence type="ECO:0000256" key="2">
    <source>
        <dbReference type="ARBA" id="ARBA00023002"/>
    </source>
</evidence>
<keyword evidence="2" id="KW-0560">Oxidoreductase</keyword>
<dbReference type="PRINTS" id="PR00081">
    <property type="entry name" value="GDHRDH"/>
</dbReference>
<dbReference type="Gene3D" id="3.40.50.720">
    <property type="entry name" value="NAD(P)-binding Rossmann-like Domain"/>
    <property type="match status" value="1"/>
</dbReference>
<keyword evidence="5" id="KW-1185">Reference proteome</keyword>
<evidence type="ECO:0008006" key="6">
    <source>
        <dbReference type="Google" id="ProtNLM"/>
    </source>
</evidence>
<comment type="caution">
    <text evidence="4">The sequence shown here is derived from an EMBL/GenBank/DDBJ whole genome shotgun (WGS) entry which is preliminary data.</text>
</comment>
<name>A0AAU9TLX5_EUPED</name>
<evidence type="ECO:0000256" key="3">
    <source>
        <dbReference type="RuleBase" id="RU000363"/>
    </source>
</evidence>
<reference evidence="4" key="1">
    <citation type="submission" date="2022-03" db="EMBL/GenBank/DDBJ databases">
        <authorList>
            <person name="Tunstrom K."/>
        </authorList>
    </citation>
    <scope>NUCLEOTIDE SEQUENCE</scope>
</reference>
<dbReference type="InterPro" id="IPR002347">
    <property type="entry name" value="SDR_fam"/>
</dbReference>
<dbReference type="PANTHER" id="PTHR44229:SF8">
    <property type="entry name" value="ALCOHOL DEHYDROGENASE-RELATED"/>
    <property type="match status" value="1"/>
</dbReference>
<evidence type="ECO:0000313" key="5">
    <source>
        <dbReference type="Proteomes" id="UP001153954"/>
    </source>
</evidence>
<dbReference type="Proteomes" id="UP001153954">
    <property type="component" value="Unassembled WGS sequence"/>
</dbReference>
<protein>
    <recommendedName>
        <fullName evidence="6">Alcohol dehydrogenase</fullName>
    </recommendedName>
</protein>
<dbReference type="PANTHER" id="PTHR44229">
    <property type="entry name" value="15-HYDROXYPROSTAGLANDIN DEHYDROGENASE [NAD(+)]"/>
    <property type="match status" value="1"/>
</dbReference>
<comment type="similarity">
    <text evidence="1 3">Belongs to the short-chain dehydrogenases/reductases (SDR) family.</text>
</comment>
<evidence type="ECO:0000256" key="1">
    <source>
        <dbReference type="ARBA" id="ARBA00006484"/>
    </source>
</evidence>
<dbReference type="Pfam" id="PF00106">
    <property type="entry name" value="adh_short"/>
    <property type="match status" value="1"/>
</dbReference>
<dbReference type="SUPFAM" id="SSF51735">
    <property type="entry name" value="NAD(P)-binding Rossmann-fold domains"/>
    <property type="match status" value="1"/>
</dbReference>
<organism evidence="4 5">
    <name type="scientific">Euphydryas editha</name>
    <name type="common">Edith's checkerspot</name>
    <dbReference type="NCBI Taxonomy" id="104508"/>
    <lineage>
        <taxon>Eukaryota</taxon>
        <taxon>Metazoa</taxon>
        <taxon>Ecdysozoa</taxon>
        <taxon>Arthropoda</taxon>
        <taxon>Hexapoda</taxon>
        <taxon>Insecta</taxon>
        <taxon>Pterygota</taxon>
        <taxon>Neoptera</taxon>
        <taxon>Endopterygota</taxon>
        <taxon>Lepidoptera</taxon>
        <taxon>Glossata</taxon>
        <taxon>Ditrysia</taxon>
        <taxon>Papilionoidea</taxon>
        <taxon>Nymphalidae</taxon>
        <taxon>Nymphalinae</taxon>
        <taxon>Euphydryas</taxon>
    </lineage>
</organism>
<dbReference type="GO" id="GO:0016616">
    <property type="term" value="F:oxidoreductase activity, acting on the CH-OH group of donors, NAD or NADP as acceptor"/>
    <property type="evidence" value="ECO:0007669"/>
    <property type="project" value="TreeGrafter"/>
</dbReference>
<gene>
    <name evidence="4" type="ORF">EEDITHA_LOCUS3085</name>
</gene>
<proteinExistence type="inferred from homology"/>
<sequence>MYELKDKVVFITGGSTGIGAKIVEFLLEENVKYVVNLDVAEEKGIELQNKLNKKYGTNKVKFVKGDVTNEDHLKAVYDNILKEHGCLDVVLNNAGIMNDTKEKYKKEIEINVTALITNTIMARDIMRKDDGGNGGVIMNMSSVAAFLQDIPFPIYFATKSAVLQFSNCVGLPDYYNQTGVRVLTMCFGATDTALLVRENLGNFDKEIEKIMMNGLSKTYYQKVESAARGVIDALKQGESGTTWLSIADKPVMNVTETVKKAYGLLTNLVIEGQKK</sequence>
<accession>A0AAU9TLX5</accession>
<dbReference type="GO" id="GO:0005737">
    <property type="term" value="C:cytoplasm"/>
    <property type="evidence" value="ECO:0007669"/>
    <property type="project" value="TreeGrafter"/>
</dbReference>
<dbReference type="AlphaFoldDB" id="A0AAU9TLX5"/>
<dbReference type="InterPro" id="IPR036291">
    <property type="entry name" value="NAD(P)-bd_dom_sf"/>
</dbReference>
<dbReference type="PRINTS" id="PR00080">
    <property type="entry name" value="SDRFAMILY"/>
</dbReference>
<evidence type="ECO:0000313" key="4">
    <source>
        <dbReference type="EMBL" id="CAH2086751.1"/>
    </source>
</evidence>
<dbReference type="EMBL" id="CAKOGL010000005">
    <property type="protein sequence ID" value="CAH2086751.1"/>
    <property type="molecule type" value="Genomic_DNA"/>
</dbReference>